<keyword evidence="2" id="KW-0342">GTP-binding</keyword>
<feature type="non-terminal residue" evidence="3">
    <location>
        <position position="49"/>
    </location>
</feature>
<evidence type="ECO:0000256" key="2">
    <source>
        <dbReference type="ARBA" id="ARBA00023134"/>
    </source>
</evidence>
<evidence type="ECO:0000313" key="3">
    <source>
        <dbReference type="EMBL" id="SVA46052.1"/>
    </source>
</evidence>
<dbReference type="GO" id="GO:0005525">
    <property type="term" value="F:GTP binding"/>
    <property type="evidence" value="ECO:0007669"/>
    <property type="project" value="UniProtKB-KW"/>
</dbReference>
<dbReference type="PANTHER" id="PTHR43381:SF4">
    <property type="entry name" value="EUKARYOTIC TRANSLATION INITIATION FACTOR 5B"/>
    <property type="match status" value="1"/>
</dbReference>
<dbReference type="InterPro" id="IPR027417">
    <property type="entry name" value="P-loop_NTPase"/>
</dbReference>
<dbReference type="AlphaFoldDB" id="A0A381W0P0"/>
<feature type="non-terminal residue" evidence="3">
    <location>
        <position position="1"/>
    </location>
</feature>
<name>A0A381W0P0_9ZZZZ</name>
<dbReference type="GO" id="GO:0005737">
    <property type="term" value="C:cytoplasm"/>
    <property type="evidence" value="ECO:0007669"/>
    <property type="project" value="TreeGrafter"/>
</dbReference>
<keyword evidence="1" id="KW-0547">Nucleotide-binding</keyword>
<dbReference type="GO" id="GO:0003743">
    <property type="term" value="F:translation initiation factor activity"/>
    <property type="evidence" value="ECO:0007669"/>
    <property type="project" value="TreeGrafter"/>
</dbReference>
<dbReference type="SUPFAM" id="SSF52540">
    <property type="entry name" value="P-loop containing nucleoside triphosphate hydrolases"/>
    <property type="match status" value="1"/>
</dbReference>
<dbReference type="Gene3D" id="3.40.50.300">
    <property type="entry name" value="P-loop containing nucleotide triphosphate hydrolases"/>
    <property type="match status" value="1"/>
</dbReference>
<protein>
    <recommendedName>
        <fullName evidence="4">Tr-type G domain-containing protein</fullName>
    </recommendedName>
</protein>
<dbReference type="InterPro" id="IPR015760">
    <property type="entry name" value="TIF_IF2"/>
</dbReference>
<dbReference type="PANTHER" id="PTHR43381">
    <property type="entry name" value="TRANSLATION INITIATION FACTOR IF-2-RELATED"/>
    <property type="match status" value="1"/>
</dbReference>
<proteinExistence type="predicted"/>
<gene>
    <name evidence="3" type="ORF">METZ01_LOCUS98906</name>
</gene>
<evidence type="ECO:0008006" key="4">
    <source>
        <dbReference type="Google" id="ProtNLM"/>
    </source>
</evidence>
<evidence type="ECO:0000256" key="1">
    <source>
        <dbReference type="ARBA" id="ARBA00022741"/>
    </source>
</evidence>
<reference evidence="3" key="1">
    <citation type="submission" date="2018-05" db="EMBL/GenBank/DDBJ databases">
        <authorList>
            <person name="Lanie J.A."/>
            <person name="Ng W.-L."/>
            <person name="Kazmierczak K.M."/>
            <person name="Andrzejewski T.M."/>
            <person name="Davidsen T.M."/>
            <person name="Wayne K.J."/>
            <person name="Tettelin H."/>
            <person name="Glass J.I."/>
            <person name="Rusch D."/>
            <person name="Podicherti R."/>
            <person name="Tsui H.-C.T."/>
            <person name="Winkler M.E."/>
        </authorList>
    </citation>
    <scope>NUCLEOTIDE SEQUENCE</scope>
</reference>
<sequence length="49" mass="5140">MRIRQPIVSVLGHVDSGKTSLLDKVRGTGVQGREAGGITQHIGASFLPV</sequence>
<dbReference type="EMBL" id="UINC01010344">
    <property type="protein sequence ID" value="SVA46052.1"/>
    <property type="molecule type" value="Genomic_DNA"/>
</dbReference>
<accession>A0A381W0P0</accession>
<organism evidence="3">
    <name type="scientific">marine metagenome</name>
    <dbReference type="NCBI Taxonomy" id="408172"/>
    <lineage>
        <taxon>unclassified sequences</taxon>
        <taxon>metagenomes</taxon>
        <taxon>ecological metagenomes</taxon>
    </lineage>
</organism>